<dbReference type="FunFam" id="3.30.70.141:FF:000002">
    <property type="entry name" value="Nucleoside diphosphate kinase"/>
    <property type="match status" value="1"/>
</dbReference>
<evidence type="ECO:0000256" key="4">
    <source>
        <dbReference type="ARBA" id="ARBA00022679"/>
    </source>
</evidence>
<feature type="domain" description="Nucleoside diphosphate kinase-like" evidence="8">
    <location>
        <begin position="3"/>
        <end position="140"/>
    </location>
</feature>
<evidence type="ECO:0000256" key="1">
    <source>
        <dbReference type="ARBA" id="ARBA00001946"/>
    </source>
</evidence>
<dbReference type="Proteomes" id="UP001497744">
    <property type="component" value="Unassembled WGS sequence"/>
</dbReference>
<dbReference type="HAMAP" id="MF_00451">
    <property type="entry name" value="NDP_kinase"/>
    <property type="match status" value="1"/>
</dbReference>
<proteinExistence type="inferred from homology"/>
<feature type="binding site" evidence="6">
    <location>
        <position position="93"/>
    </location>
    <ligand>
        <name>ATP</name>
        <dbReference type="ChEBI" id="CHEBI:30616"/>
    </ligand>
</feature>
<sequence length="334" mass="36405">MVNERTYIMVKPDGVQRGLIGETVKRFEQRGLKLVAAKLFQPSYDLVADHYVEHKDQSFFDELCEFIARGPVFCMIWEGPDAIKLGRLMLGGTHPLQSAPGTLRGDFCLASNRNVVHASSSPSDAERECKLWFKDEEIVSSAAIGRDANEHHNAAGSSGQGVHHVVDFELAQVGVRLARAHEHDGLTRYVAHGQRRPDLVVDGVELGQDNAVDAPATLRGVGLPHLLDGLVELAQLVDGVVPHQRLADEEQQVGVVDVDQLGQRRHQRLVVLHAAGRVDQHGVEAVGAGVLQPLAADGRGVLAVAPLKQLHAQLVGVDFQLLHRAGTERVARYQ</sequence>
<feature type="binding site" evidence="6">
    <location>
        <position position="87"/>
    </location>
    <ligand>
        <name>ATP</name>
        <dbReference type="ChEBI" id="CHEBI:30616"/>
    </ligand>
</feature>
<dbReference type="SUPFAM" id="SSF54919">
    <property type="entry name" value="Nucleoside diphosphate kinase, NDK"/>
    <property type="match status" value="1"/>
</dbReference>
<feature type="binding site" evidence="6">
    <location>
        <position position="11"/>
    </location>
    <ligand>
        <name>ATP</name>
        <dbReference type="ChEBI" id="CHEBI:30616"/>
    </ligand>
</feature>
<feature type="binding site" evidence="6">
    <location>
        <position position="104"/>
    </location>
    <ligand>
        <name>ATP</name>
        <dbReference type="ChEBI" id="CHEBI:30616"/>
    </ligand>
</feature>
<evidence type="ECO:0000256" key="6">
    <source>
        <dbReference type="PROSITE-ProRule" id="PRU00706"/>
    </source>
</evidence>
<protein>
    <recommendedName>
        <fullName evidence="3">nucleoside-diphosphate kinase</fullName>
        <ecNumber evidence="3">2.7.4.6</ecNumber>
    </recommendedName>
</protein>
<evidence type="ECO:0000313" key="10">
    <source>
        <dbReference type="Proteomes" id="UP001497744"/>
    </source>
</evidence>
<feature type="binding site" evidence="6">
    <location>
        <position position="59"/>
    </location>
    <ligand>
        <name>ATP</name>
        <dbReference type="ChEBI" id="CHEBI:30616"/>
    </ligand>
</feature>
<name>A0AAV4LLT9_BABCB</name>
<feature type="binding site" evidence="6">
    <location>
        <position position="114"/>
    </location>
    <ligand>
        <name>ATP</name>
        <dbReference type="ChEBI" id="CHEBI:30616"/>
    </ligand>
</feature>
<dbReference type="CDD" id="cd04413">
    <property type="entry name" value="NDPk_I"/>
    <property type="match status" value="1"/>
</dbReference>
<dbReference type="PANTHER" id="PTHR11349">
    <property type="entry name" value="NUCLEOSIDE DIPHOSPHATE KINASE"/>
    <property type="match status" value="1"/>
</dbReference>
<evidence type="ECO:0000256" key="7">
    <source>
        <dbReference type="RuleBase" id="RU004011"/>
    </source>
</evidence>
<reference evidence="9 10" key="1">
    <citation type="submission" date="2021-06" db="EMBL/GenBank/DDBJ databases">
        <title>Genome sequence of Babesia caballi.</title>
        <authorList>
            <person name="Yamagishi J."/>
            <person name="Kidaka T."/>
            <person name="Ochi A."/>
        </authorList>
    </citation>
    <scope>NUCLEOTIDE SEQUENCE [LARGE SCALE GENOMIC DNA]</scope>
    <source>
        <strain evidence="9">USDA-D6B2</strain>
    </source>
</reference>
<dbReference type="GO" id="GO:0006183">
    <property type="term" value="P:GTP biosynthetic process"/>
    <property type="evidence" value="ECO:0007669"/>
    <property type="project" value="InterPro"/>
</dbReference>
<comment type="cofactor">
    <cofactor evidence="1">
        <name>Mg(2+)</name>
        <dbReference type="ChEBI" id="CHEBI:18420"/>
    </cofactor>
</comment>
<dbReference type="GO" id="GO:0006241">
    <property type="term" value="P:CTP biosynthetic process"/>
    <property type="evidence" value="ECO:0007669"/>
    <property type="project" value="InterPro"/>
</dbReference>
<evidence type="ECO:0000256" key="5">
    <source>
        <dbReference type="ARBA" id="ARBA00022777"/>
    </source>
</evidence>
<organism evidence="9 10">
    <name type="scientific">Babesia caballi</name>
    <dbReference type="NCBI Taxonomy" id="5871"/>
    <lineage>
        <taxon>Eukaryota</taxon>
        <taxon>Sar</taxon>
        <taxon>Alveolata</taxon>
        <taxon>Apicomplexa</taxon>
        <taxon>Aconoidasida</taxon>
        <taxon>Piroplasmida</taxon>
        <taxon>Babesiidae</taxon>
        <taxon>Babesia</taxon>
    </lineage>
</organism>
<dbReference type="AlphaFoldDB" id="A0AAV4LLT9"/>
<dbReference type="Gene3D" id="3.30.70.141">
    <property type="entry name" value="Nucleoside diphosphate kinase-like domain"/>
    <property type="match status" value="1"/>
</dbReference>
<dbReference type="EMBL" id="BPLF01000001">
    <property type="protein sequence ID" value="GIX60788.1"/>
    <property type="molecule type" value="Genomic_DNA"/>
</dbReference>
<dbReference type="SMART" id="SM00562">
    <property type="entry name" value="NDK"/>
    <property type="match status" value="1"/>
</dbReference>
<evidence type="ECO:0000256" key="3">
    <source>
        <dbReference type="ARBA" id="ARBA00012966"/>
    </source>
</evidence>
<gene>
    <name evidence="9" type="ORF">BcabD6B2_02230</name>
</gene>
<comment type="caution">
    <text evidence="9">The sequence shown here is derived from an EMBL/GenBank/DDBJ whole genome shotgun (WGS) entry which is preliminary data.</text>
</comment>
<dbReference type="Pfam" id="PF00334">
    <property type="entry name" value="NDK"/>
    <property type="match status" value="1"/>
</dbReference>
<accession>A0AAV4LLT9</accession>
<dbReference type="GO" id="GO:0004550">
    <property type="term" value="F:nucleoside diphosphate kinase activity"/>
    <property type="evidence" value="ECO:0007669"/>
    <property type="project" value="UniProtKB-EC"/>
</dbReference>
<dbReference type="InterPro" id="IPR034907">
    <property type="entry name" value="NDK-like_dom"/>
</dbReference>
<dbReference type="RefSeq" id="XP_067712859.1">
    <property type="nucleotide sequence ID" value="XM_067856758.1"/>
</dbReference>
<dbReference type="GO" id="GO:0006228">
    <property type="term" value="P:UTP biosynthetic process"/>
    <property type="evidence" value="ECO:0007669"/>
    <property type="project" value="InterPro"/>
</dbReference>
<comment type="similarity">
    <text evidence="2 6 7">Belongs to the NDK family.</text>
</comment>
<keyword evidence="4" id="KW-0808">Transferase</keyword>
<dbReference type="GeneID" id="94192271"/>
<dbReference type="InterPro" id="IPR001564">
    <property type="entry name" value="Nucleoside_diP_kinase"/>
</dbReference>
<dbReference type="EC" id="2.7.4.6" evidence="3"/>
<dbReference type="NCBIfam" id="NF001908">
    <property type="entry name" value="PRK00668.1"/>
    <property type="match status" value="1"/>
</dbReference>
<dbReference type="PRINTS" id="PR01243">
    <property type="entry name" value="NUCDPKINASE"/>
</dbReference>
<dbReference type="InterPro" id="IPR036850">
    <property type="entry name" value="NDK-like_dom_sf"/>
</dbReference>
<evidence type="ECO:0000313" key="9">
    <source>
        <dbReference type="EMBL" id="GIX60788.1"/>
    </source>
</evidence>
<dbReference type="PROSITE" id="PS51374">
    <property type="entry name" value="NDPK_LIKE"/>
    <property type="match status" value="1"/>
</dbReference>
<keyword evidence="10" id="KW-1185">Reference proteome</keyword>
<evidence type="ECO:0000256" key="2">
    <source>
        <dbReference type="ARBA" id="ARBA00008142"/>
    </source>
</evidence>
<evidence type="ECO:0000259" key="8">
    <source>
        <dbReference type="SMART" id="SM00562"/>
    </source>
</evidence>
<keyword evidence="5 9" id="KW-0418">Kinase</keyword>
<feature type="active site" description="Pros-phosphohistidine intermediate" evidence="6">
    <location>
        <position position="117"/>
    </location>
</feature>